<organism evidence="2 3">
    <name type="scientific">Vibrio marinisediminis</name>
    <dbReference type="NCBI Taxonomy" id="2758441"/>
    <lineage>
        <taxon>Bacteria</taxon>
        <taxon>Pseudomonadati</taxon>
        <taxon>Pseudomonadota</taxon>
        <taxon>Gammaproteobacteria</taxon>
        <taxon>Vibrionales</taxon>
        <taxon>Vibrionaceae</taxon>
        <taxon>Vibrio</taxon>
    </lineage>
</organism>
<dbReference type="AlphaFoldDB" id="A0A7W2FVD1"/>
<dbReference type="Proteomes" id="UP000571701">
    <property type="component" value="Unassembled WGS sequence"/>
</dbReference>
<sequence length="78" mass="8919">AEYLGLSNDIGSLKVGKLADLIVLDKNPLEDIKNSNSVKYTMVNGRLYDTETMNEIGNTIKKRSKFYWENNNYNQAFP</sequence>
<dbReference type="EMBL" id="JACFYF010000363">
    <property type="protein sequence ID" value="MBA5764926.1"/>
    <property type="molecule type" value="Genomic_DNA"/>
</dbReference>
<name>A0A7W2FVD1_9VIBR</name>
<accession>A0A7W2FVD1</accession>
<evidence type="ECO:0000313" key="2">
    <source>
        <dbReference type="EMBL" id="MBA5764926.1"/>
    </source>
</evidence>
<dbReference type="InterPro" id="IPR011059">
    <property type="entry name" value="Metal-dep_hydrolase_composite"/>
</dbReference>
<comment type="caution">
    <text evidence="2">The sequence shown here is derived from an EMBL/GenBank/DDBJ whole genome shotgun (WGS) entry which is preliminary data.</text>
</comment>
<dbReference type="GO" id="GO:0016810">
    <property type="term" value="F:hydrolase activity, acting on carbon-nitrogen (but not peptide) bonds"/>
    <property type="evidence" value="ECO:0007669"/>
    <property type="project" value="InterPro"/>
</dbReference>
<reference evidence="2 3" key="1">
    <citation type="submission" date="2020-07" db="EMBL/GenBank/DDBJ databases">
        <title>Vibrio marinisediminis sp. nov., isolated from marine sediment.</title>
        <authorList>
            <person name="Ji X."/>
        </authorList>
    </citation>
    <scope>NUCLEOTIDE SEQUENCE [LARGE SCALE GENOMIC DNA]</scope>
    <source>
        <strain evidence="2 3">404</strain>
    </source>
</reference>
<gene>
    <name evidence="2" type="ORF">H2O73_21495</name>
</gene>
<proteinExistence type="predicted"/>
<dbReference type="PANTHER" id="PTHR43135:SF3">
    <property type="entry name" value="ALPHA-D-RIBOSE 1-METHYLPHOSPHONATE 5-TRIPHOSPHATE DIPHOSPHATASE"/>
    <property type="match status" value="1"/>
</dbReference>
<dbReference type="InterPro" id="IPR006680">
    <property type="entry name" value="Amidohydro-rel"/>
</dbReference>
<feature type="non-terminal residue" evidence="2">
    <location>
        <position position="1"/>
    </location>
</feature>
<dbReference type="Pfam" id="PF01979">
    <property type="entry name" value="Amidohydro_1"/>
    <property type="match status" value="1"/>
</dbReference>
<keyword evidence="3" id="KW-1185">Reference proteome</keyword>
<dbReference type="SUPFAM" id="SSF51338">
    <property type="entry name" value="Composite domain of metallo-dependent hydrolases"/>
    <property type="match status" value="1"/>
</dbReference>
<dbReference type="Gene3D" id="2.30.40.10">
    <property type="entry name" value="Urease, subunit C, domain 1"/>
    <property type="match status" value="1"/>
</dbReference>
<feature type="domain" description="Amidohydrolase-related" evidence="1">
    <location>
        <begin position="1"/>
        <end position="47"/>
    </location>
</feature>
<dbReference type="PANTHER" id="PTHR43135">
    <property type="entry name" value="ALPHA-D-RIBOSE 1-METHYLPHOSPHONATE 5-TRIPHOSPHATE DIPHOSPHATASE"/>
    <property type="match status" value="1"/>
</dbReference>
<dbReference type="InterPro" id="IPR051781">
    <property type="entry name" value="Metallo-dep_Hydrolase"/>
</dbReference>
<protein>
    <submittedName>
        <fullName evidence="2">Amidohydrolase family protein</fullName>
    </submittedName>
</protein>
<evidence type="ECO:0000313" key="3">
    <source>
        <dbReference type="Proteomes" id="UP000571701"/>
    </source>
</evidence>
<keyword evidence="2" id="KW-0378">Hydrolase</keyword>
<feature type="non-terminal residue" evidence="2">
    <location>
        <position position="78"/>
    </location>
</feature>
<evidence type="ECO:0000259" key="1">
    <source>
        <dbReference type="Pfam" id="PF01979"/>
    </source>
</evidence>